<proteinExistence type="predicted"/>
<feature type="transmembrane region" description="Helical" evidence="1">
    <location>
        <begin position="52"/>
        <end position="72"/>
    </location>
</feature>
<dbReference type="EMBL" id="RWGY01000009">
    <property type="protein sequence ID" value="TVU34040.1"/>
    <property type="molecule type" value="Genomic_DNA"/>
</dbReference>
<evidence type="ECO:0000313" key="3">
    <source>
        <dbReference type="Proteomes" id="UP000324897"/>
    </source>
</evidence>
<feature type="non-terminal residue" evidence="2">
    <location>
        <position position="1"/>
    </location>
</feature>
<keyword evidence="1" id="KW-0812">Transmembrane</keyword>
<keyword evidence="3" id="KW-1185">Reference proteome</keyword>
<comment type="caution">
    <text evidence="2">The sequence shown here is derived from an EMBL/GenBank/DDBJ whole genome shotgun (WGS) entry which is preliminary data.</text>
</comment>
<organism evidence="2 3">
    <name type="scientific">Eragrostis curvula</name>
    <name type="common">weeping love grass</name>
    <dbReference type="NCBI Taxonomy" id="38414"/>
    <lineage>
        <taxon>Eukaryota</taxon>
        <taxon>Viridiplantae</taxon>
        <taxon>Streptophyta</taxon>
        <taxon>Embryophyta</taxon>
        <taxon>Tracheophyta</taxon>
        <taxon>Spermatophyta</taxon>
        <taxon>Magnoliopsida</taxon>
        <taxon>Liliopsida</taxon>
        <taxon>Poales</taxon>
        <taxon>Poaceae</taxon>
        <taxon>PACMAD clade</taxon>
        <taxon>Chloridoideae</taxon>
        <taxon>Eragrostideae</taxon>
        <taxon>Eragrostidinae</taxon>
        <taxon>Eragrostis</taxon>
    </lineage>
</organism>
<keyword evidence="1" id="KW-0472">Membrane</keyword>
<accession>A0A5J9VGK7</accession>
<dbReference type="Gramene" id="TVU34040">
    <property type="protein sequence ID" value="TVU34040"/>
    <property type="gene ID" value="EJB05_15864"/>
</dbReference>
<reference evidence="2 3" key="1">
    <citation type="journal article" date="2019" name="Sci. Rep.">
        <title>A high-quality genome of Eragrostis curvula grass provides insights into Poaceae evolution and supports new strategies to enhance forage quality.</title>
        <authorList>
            <person name="Carballo J."/>
            <person name="Santos B.A.C.M."/>
            <person name="Zappacosta D."/>
            <person name="Garbus I."/>
            <person name="Selva J.P."/>
            <person name="Gallo C.A."/>
            <person name="Diaz A."/>
            <person name="Albertini E."/>
            <person name="Caccamo M."/>
            <person name="Echenique V."/>
        </authorList>
    </citation>
    <scope>NUCLEOTIDE SEQUENCE [LARGE SCALE GENOMIC DNA]</scope>
    <source>
        <strain evidence="3">cv. Victoria</strain>
        <tissue evidence="2">Leaf</tissue>
    </source>
</reference>
<evidence type="ECO:0000256" key="1">
    <source>
        <dbReference type="SAM" id="Phobius"/>
    </source>
</evidence>
<dbReference type="OrthoDB" id="685197at2759"/>
<dbReference type="AlphaFoldDB" id="A0A5J9VGK7"/>
<protein>
    <recommendedName>
        <fullName evidence="4">CASP-like protein</fullName>
    </recommendedName>
</protein>
<name>A0A5J9VGK7_9POAL</name>
<evidence type="ECO:0000313" key="2">
    <source>
        <dbReference type="EMBL" id="TVU34040.1"/>
    </source>
</evidence>
<gene>
    <name evidence="2" type="ORF">EJB05_15864</name>
</gene>
<keyword evidence="1" id="KW-1133">Transmembrane helix</keyword>
<dbReference type="Proteomes" id="UP000324897">
    <property type="component" value="Unassembled WGS sequence"/>
</dbReference>
<sequence length="107" mass="11636">MYTDLVVSLVLARGVGAGLGATDVLKFHHNHVRANSTTMAVDHDIIGYYHRGYIPVVFLLVGFVTSVAATVVSTRLWAMASNDTSYISSRCSYFLDEKLERLGAALA</sequence>
<evidence type="ECO:0008006" key="4">
    <source>
        <dbReference type="Google" id="ProtNLM"/>
    </source>
</evidence>